<dbReference type="Proteomes" id="UP000001038">
    <property type="component" value="Chromosome 1"/>
</dbReference>
<dbReference type="GeneTree" id="ENSGT00940000154739"/>
<feature type="region of interest" description="Disordered" evidence="1">
    <location>
        <begin position="215"/>
        <end position="245"/>
    </location>
</feature>
<proteinExistence type="predicted"/>
<reference evidence="2" key="2">
    <citation type="submission" date="2025-08" db="UniProtKB">
        <authorList>
            <consortium name="Ensembl"/>
        </authorList>
    </citation>
    <scope>IDENTIFICATION</scope>
    <source>
        <strain evidence="2">Hd-rR</strain>
    </source>
</reference>
<dbReference type="AlphaFoldDB" id="A0A3B3H2A2"/>
<reference evidence="2" key="3">
    <citation type="submission" date="2025-09" db="UniProtKB">
        <authorList>
            <consortium name="Ensembl"/>
        </authorList>
    </citation>
    <scope>IDENTIFICATION</scope>
    <source>
        <strain evidence="2">Hd-rR</strain>
    </source>
</reference>
<gene>
    <name evidence="2" type="primary">LOC105353933</name>
</gene>
<dbReference type="OrthoDB" id="9449914at2759"/>
<dbReference type="InterPro" id="IPR042779">
    <property type="entry name" value="MISP/MISP3-like"/>
</dbReference>
<dbReference type="Ensembl" id="ENSORLT00000030956.1">
    <property type="protein sequence ID" value="ENSORLP00000025961.1"/>
    <property type="gene ID" value="ENSORLG00000021969.1"/>
</dbReference>
<dbReference type="Bgee" id="ENSORLG00000021969">
    <property type="expression patterns" value="Expressed in intestine and 3 other cell types or tissues"/>
</dbReference>
<dbReference type="KEGG" id="ola:105353933"/>
<feature type="region of interest" description="Disordered" evidence="1">
    <location>
        <begin position="737"/>
        <end position="783"/>
    </location>
</feature>
<sequence length="804" mass="88236">MATKPVVWQAQGLLSSLDELQSEEMVSRSCNCSPPDRKAPKAVPEEDIDVLESGADAGAPEENQTLTADPTTDSTDGQKAATQSEQVSTQPSDVLCSQREHEKQVDAEDCDFRPPPSPSASTLGVFLGRDGFSGLEEKLAKVIIDPKGDQVSLESHNSQEQPKNLELVERSQEVESILGVAAAGILGGKNIIESKNNEFHPLPYGVKNLEDCFALNSPPYADDSEEDEEAGTDGRTPRDHRQKTFDCSCKNFQPSCSAAEQTITALSSPRQEGALLPQSSHEPSPRGGNQEAVQQVFGEGPPPLSAVAMEMWDQGRADSEGCGSALAAGERRSRVGERAVGEKQQTGGQEGQKESGIERKEVVCLPRNRGLLGFSKTGRRPAFNTQNYSGDKFLQQNRHKMEKDIFDDSQSDSGVSADFSPFSSMDMPSSAFTVPPGTASTETPIEREIRRAIQREHSLRRSRGLPNRPTSPEYVEIPLRKTVLSQSLTSKSEWSQNKDREFAGKKMQQEINKEAQREHDLVKMGKIPGVYDRGTAGQLKERKQIFEAFQTTCDSTFLMSVKSLQSQSSVTSDSTDVSTLEETKSEASTCKDAGAERRPSFDLLPQSPAGGGLNGSSFRYPEPLKQAGQQAVVVEHGLVPAPNSHFFKAEKVSVIESESSLGSWYKAGWRDGPMGRQWEKEVEEEITPRENPFFKLRPSDNLVKLKQEILQAEERERELRNQRINLYGGVGEAVLAGPSSKGGTEPSAGRQSMGKLSVWPPSQTDEEEINRPQVFINSPTPRQKNPLVQRWEAGLVNGFNREDL</sequence>
<dbReference type="PANTHER" id="PTHR18839:SF0">
    <property type="entry name" value="MITOTIC INTERACTOR AND SUBSTRATE OF PLK1 ISOFORM X1-RELATED"/>
    <property type="match status" value="1"/>
</dbReference>
<protein>
    <submittedName>
        <fullName evidence="2">Uncharacterized protein</fullName>
    </submittedName>
</protein>
<dbReference type="GeneID" id="105353933"/>
<dbReference type="RefSeq" id="XP_020557210.1">
    <property type="nucleotide sequence ID" value="XM_020701551.2"/>
</dbReference>
<feature type="compositionally biased region" description="Basic and acidic residues" evidence="1">
    <location>
        <begin position="351"/>
        <end position="360"/>
    </location>
</feature>
<accession>A0A3B3H2A2</accession>
<name>A0A3B3H2A2_ORYLA</name>
<organism evidence="2 3">
    <name type="scientific">Oryzias latipes</name>
    <name type="common">Japanese rice fish</name>
    <name type="synonym">Japanese killifish</name>
    <dbReference type="NCBI Taxonomy" id="8090"/>
    <lineage>
        <taxon>Eukaryota</taxon>
        <taxon>Metazoa</taxon>
        <taxon>Chordata</taxon>
        <taxon>Craniata</taxon>
        <taxon>Vertebrata</taxon>
        <taxon>Euteleostomi</taxon>
        <taxon>Actinopterygii</taxon>
        <taxon>Neopterygii</taxon>
        <taxon>Teleostei</taxon>
        <taxon>Neoteleostei</taxon>
        <taxon>Acanthomorphata</taxon>
        <taxon>Ovalentaria</taxon>
        <taxon>Atherinomorphae</taxon>
        <taxon>Beloniformes</taxon>
        <taxon>Adrianichthyidae</taxon>
        <taxon>Oryziinae</taxon>
        <taxon>Oryzias</taxon>
    </lineage>
</organism>
<feature type="compositionally biased region" description="Low complexity" evidence="1">
    <location>
        <begin position="568"/>
        <end position="580"/>
    </location>
</feature>
<feature type="compositionally biased region" description="Polar residues" evidence="1">
    <location>
        <begin position="62"/>
        <end position="92"/>
    </location>
</feature>
<feature type="region of interest" description="Disordered" evidence="1">
    <location>
        <begin position="426"/>
        <end position="445"/>
    </location>
</feature>
<evidence type="ECO:0000256" key="1">
    <source>
        <dbReference type="SAM" id="MobiDB-lite"/>
    </source>
</evidence>
<feature type="compositionally biased region" description="Polar residues" evidence="1">
    <location>
        <begin position="258"/>
        <end position="270"/>
    </location>
</feature>
<feature type="region of interest" description="Disordered" evidence="1">
    <location>
        <begin position="26"/>
        <end position="123"/>
    </location>
</feature>
<evidence type="ECO:0000313" key="3">
    <source>
        <dbReference type="Proteomes" id="UP000001038"/>
    </source>
</evidence>
<feature type="compositionally biased region" description="Acidic residues" evidence="1">
    <location>
        <begin position="222"/>
        <end position="231"/>
    </location>
</feature>
<dbReference type="PANTHER" id="PTHR18839">
    <property type="entry name" value="MITOTIC INTERACTOR AND SUBSTRATE OF PLK1 MISP FAMILY MEMBER"/>
    <property type="match status" value="1"/>
</dbReference>
<feature type="region of interest" description="Disordered" evidence="1">
    <location>
        <begin position="258"/>
        <end position="360"/>
    </location>
</feature>
<feature type="region of interest" description="Disordered" evidence="1">
    <location>
        <begin position="568"/>
        <end position="619"/>
    </location>
</feature>
<reference evidence="2 3" key="1">
    <citation type="journal article" date="2007" name="Nature">
        <title>The medaka draft genome and insights into vertebrate genome evolution.</title>
        <authorList>
            <person name="Kasahara M."/>
            <person name="Naruse K."/>
            <person name="Sasaki S."/>
            <person name="Nakatani Y."/>
            <person name="Qu W."/>
            <person name="Ahsan B."/>
            <person name="Yamada T."/>
            <person name="Nagayasu Y."/>
            <person name="Doi K."/>
            <person name="Kasai Y."/>
            <person name="Jindo T."/>
            <person name="Kobayashi D."/>
            <person name="Shimada A."/>
            <person name="Toyoda A."/>
            <person name="Kuroki Y."/>
            <person name="Fujiyama A."/>
            <person name="Sasaki T."/>
            <person name="Shimizu A."/>
            <person name="Asakawa S."/>
            <person name="Shimizu N."/>
            <person name="Hashimoto S."/>
            <person name="Yang J."/>
            <person name="Lee Y."/>
            <person name="Matsushima K."/>
            <person name="Sugano S."/>
            <person name="Sakaizumi M."/>
            <person name="Narita T."/>
            <person name="Ohishi K."/>
            <person name="Haga S."/>
            <person name="Ohta F."/>
            <person name="Nomoto H."/>
            <person name="Nogata K."/>
            <person name="Morishita T."/>
            <person name="Endo T."/>
            <person name="Shin-I T."/>
            <person name="Takeda H."/>
            <person name="Morishita S."/>
            <person name="Kohara Y."/>
        </authorList>
    </citation>
    <scope>NUCLEOTIDE SEQUENCE [LARGE SCALE GENOMIC DNA]</scope>
    <source>
        <strain evidence="2 3">Hd-rR</strain>
    </source>
</reference>
<keyword evidence="3" id="KW-1185">Reference proteome</keyword>
<feature type="compositionally biased region" description="Basic and acidic residues" evidence="1">
    <location>
        <begin position="235"/>
        <end position="244"/>
    </location>
</feature>
<feature type="compositionally biased region" description="Basic and acidic residues" evidence="1">
    <location>
        <begin position="98"/>
        <end position="112"/>
    </location>
</feature>
<evidence type="ECO:0000313" key="2">
    <source>
        <dbReference type="Ensembl" id="ENSORLP00000025961.1"/>
    </source>
</evidence>
<dbReference type="InParanoid" id="A0A3B3H2A2"/>
<feature type="compositionally biased region" description="Basic and acidic residues" evidence="1">
    <location>
        <begin position="329"/>
        <end position="341"/>
    </location>
</feature>